<evidence type="ECO:0000256" key="1">
    <source>
        <dbReference type="SAM" id="Phobius"/>
    </source>
</evidence>
<dbReference type="GeneID" id="81126940"/>
<dbReference type="AlphaFoldDB" id="A0ABD5WDF3"/>
<feature type="domain" description="Alpha/beta hydrolase fold-5" evidence="2">
    <location>
        <begin position="78"/>
        <end position="238"/>
    </location>
</feature>
<proteinExistence type="predicted"/>
<keyword evidence="1" id="KW-1133">Transmembrane helix</keyword>
<dbReference type="RefSeq" id="WP_284033323.1">
    <property type="nucleotide sequence ID" value="NZ_CP126155.1"/>
</dbReference>
<dbReference type="Gene3D" id="3.40.50.1820">
    <property type="entry name" value="alpha/beta hydrolase"/>
    <property type="match status" value="1"/>
</dbReference>
<dbReference type="GO" id="GO:0016787">
    <property type="term" value="F:hydrolase activity"/>
    <property type="evidence" value="ECO:0007669"/>
    <property type="project" value="UniProtKB-KW"/>
</dbReference>
<dbReference type="InterPro" id="IPR029059">
    <property type="entry name" value="AB_hydrolase_5"/>
</dbReference>
<reference evidence="3 4" key="1">
    <citation type="journal article" date="2019" name="Int. J. Syst. Evol. Microbiol.">
        <title>The Global Catalogue of Microorganisms (GCM) 10K type strain sequencing project: providing services to taxonomists for standard genome sequencing and annotation.</title>
        <authorList>
            <consortium name="The Broad Institute Genomics Platform"/>
            <consortium name="The Broad Institute Genome Sequencing Center for Infectious Disease"/>
            <person name="Wu L."/>
            <person name="Ma J."/>
        </authorList>
    </citation>
    <scope>NUCLEOTIDE SEQUENCE [LARGE SCALE GENOMIC DNA]</scope>
    <source>
        <strain evidence="3 4">DT31</strain>
    </source>
</reference>
<sequence>MAERRGAGARLRANAERLAVWLLVAALVVTAPVGFYLATPATATPGTVDAVRADERIEVSRSDGVYALEPADGDPVAGLVFYPGGHVTADAYLATLAPLAARADVAVYVVEMPLQFAVLDPDAADRVIDAHLGIERWFVGGHSLGGAMACRYASTAPDRLEGLVLFAAYCEADRSPEVATLSVVGSADGVLDRDTYRERLAVLPPDATLVGIEGMNHSQFGAYGGQPGDDPARIGDAEARERLADAVVGWVTDRLAHS</sequence>
<name>A0ABD5WDF3_9EURY</name>
<protein>
    <submittedName>
        <fullName evidence="3">Alpha/beta fold hydrolase</fullName>
    </submittedName>
</protein>
<keyword evidence="4" id="KW-1185">Reference proteome</keyword>
<dbReference type="InterPro" id="IPR029058">
    <property type="entry name" value="AB_hydrolase_fold"/>
</dbReference>
<keyword evidence="1" id="KW-0812">Transmembrane</keyword>
<comment type="caution">
    <text evidence="3">The sequence shown here is derived from an EMBL/GenBank/DDBJ whole genome shotgun (WGS) entry which is preliminary data.</text>
</comment>
<evidence type="ECO:0000259" key="2">
    <source>
        <dbReference type="Pfam" id="PF12695"/>
    </source>
</evidence>
<dbReference type="EMBL" id="JBHTAH010000002">
    <property type="protein sequence ID" value="MFC7068543.1"/>
    <property type="molecule type" value="Genomic_DNA"/>
</dbReference>
<evidence type="ECO:0000313" key="4">
    <source>
        <dbReference type="Proteomes" id="UP001596461"/>
    </source>
</evidence>
<gene>
    <name evidence="3" type="ORF">ACFQL9_02735</name>
</gene>
<dbReference type="SUPFAM" id="SSF53474">
    <property type="entry name" value="alpha/beta-Hydrolases"/>
    <property type="match status" value="1"/>
</dbReference>
<feature type="transmembrane region" description="Helical" evidence="1">
    <location>
        <begin position="20"/>
        <end position="38"/>
    </location>
</feature>
<keyword evidence="3" id="KW-0378">Hydrolase</keyword>
<keyword evidence="1" id="KW-0472">Membrane</keyword>
<organism evidence="3 4">
    <name type="scientific">Halobaculum lipolyticum</name>
    <dbReference type="NCBI Taxonomy" id="3032001"/>
    <lineage>
        <taxon>Archaea</taxon>
        <taxon>Methanobacteriati</taxon>
        <taxon>Methanobacteriota</taxon>
        <taxon>Stenosarchaea group</taxon>
        <taxon>Halobacteria</taxon>
        <taxon>Halobacteriales</taxon>
        <taxon>Haloferacaceae</taxon>
        <taxon>Halobaculum</taxon>
    </lineage>
</organism>
<dbReference type="Pfam" id="PF12695">
    <property type="entry name" value="Abhydrolase_5"/>
    <property type="match status" value="1"/>
</dbReference>
<evidence type="ECO:0000313" key="3">
    <source>
        <dbReference type="EMBL" id="MFC7068543.1"/>
    </source>
</evidence>
<dbReference type="Proteomes" id="UP001596461">
    <property type="component" value="Unassembled WGS sequence"/>
</dbReference>
<accession>A0ABD5WDF3</accession>